<dbReference type="PANTHER" id="PTHR12845">
    <property type="entry name" value="GUANINE NUCLEOTIDE EXCHANGE FACTOR"/>
    <property type="match status" value="1"/>
</dbReference>
<feature type="region of interest" description="Disordered" evidence="1">
    <location>
        <begin position="194"/>
        <end position="213"/>
    </location>
</feature>
<dbReference type="Pfam" id="PF00621">
    <property type="entry name" value="RhoGEF"/>
    <property type="match status" value="1"/>
</dbReference>
<dbReference type="GO" id="GO:0005085">
    <property type="term" value="F:guanyl-nucleotide exchange factor activity"/>
    <property type="evidence" value="ECO:0007669"/>
    <property type="project" value="InterPro"/>
</dbReference>
<accession>A0A6P6YBK4</accession>
<proteinExistence type="predicted"/>
<reference evidence="4" key="1">
    <citation type="submission" date="2025-08" db="UniProtKB">
        <authorList>
            <consortium name="RefSeq"/>
        </authorList>
    </citation>
    <scope>IDENTIFICATION</scope>
    <source>
        <strain evidence="4">Airmid</strain>
    </source>
</reference>
<evidence type="ECO:0000313" key="3">
    <source>
        <dbReference type="Proteomes" id="UP000515146"/>
    </source>
</evidence>
<dbReference type="InterPro" id="IPR047271">
    <property type="entry name" value="Ephexin-like"/>
</dbReference>
<organism evidence="3 4">
    <name type="scientific">Dermatophagoides pteronyssinus</name>
    <name type="common">European house dust mite</name>
    <dbReference type="NCBI Taxonomy" id="6956"/>
    <lineage>
        <taxon>Eukaryota</taxon>
        <taxon>Metazoa</taxon>
        <taxon>Ecdysozoa</taxon>
        <taxon>Arthropoda</taxon>
        <taxon>Chelicerata</taxon>
        <taxon>Arachnida</taxon>
        <taxon>Acari</taxon>
        <taxon>Acariformes</taxon>
        <taxon>Sarcoptiformes</taxon>
        <taxon>Astigmata</taxon>
        <taxon>Psoroptidia</taxon>
        <taxon>Analgoidea</taxon>
        <taxon>Pyroglyphidae</taxon>
        <taxon>Dermatophagoidinae</taxon>
        <taxon>Dermatophagoides</taxon>
    </lineage>
</organism>
<name>A0A6P6YBK4_DERPT</name>
<feature type="compositionally biased region" description="Polar residues" evidence="1">
    <location>
        <begin position="297"/>
        <end position="310"/>
    </location>
</feature>
<dbReference type="OrthoDB" id="27593at2759"/>
<evidence type="ECO:0000259" key="2">
    <source>
        <dbReference type="PROSITE" id="PS50010"/>
    </source>
</evidence>
<sequence>MKILMRTIILFILQLILWILNIYQKIFIDIPNQISKTEPCDTTISSNNDDDKKDVVNDDDDDDEIEEKISKNKAIKQSSIESKSIIDCDILISPEELINNNNNNDDDDNIEDNEMASITTNNLVQNDDHQVEKSSISTPPSSSLHRLCNMFQDMIDQLKKTEIHDSELLNDNNNIIDDYDNDNNDVKQTFLHPISYDDDHDMDDDDDFDHDDDNKQTIIEQSELQKPSTKQQKRKRIVSPTVSIVLHVYHRSGIRGHRMGRCVRYYRIKSKNAKQFIRQIEMKIMKKQRMTKRNLIPKQQSKFEQTSIVDETNLENRNKRSQSTGDVLIHSQLCRLTDNRAHSLTLDDMEIFETSKPIQEDQQIEQQQQQLNDNNQKQKDTDTDSTADNDNDDDNFFQTTNDLNKKLPLRSSWRRKNFYKRRESLDEYLQRKVFKIDQTNIDQSSSSSSTTTTTATSSSSSLMMDNNRILKFQSNNPWLNYIKTCGRKITWQSLTNEQILMYESMFELIVTEKSYLVRLENLISLLKRMPELAEILSSYDQKILFGNLQPLFNINQSLYNDFARSFHEDCFMHHMFVVFEKYFNEKFEPYIEYIRGQNERDQVMANKKLALAIPKDIKMMQSSFITPMQRITRYPLLLKTILDRMKKLETKKSNNDEQLNELKNNVQKCFESATKFSMRCDNALNELFKLQKLIEFRKKLTGNFAHLKDNLVISGREIYRQASIKIIKHICLLSNDEFKDVRTHHSMLILLTDLLMLADYKQRKDKYKVIECERLDRVEFSCGSLVTSLSNDDSGSATLNTIKFLKSNQTDVYQFVFALSDELEQFFNKFKELKFNLLLINQQQLQQPQQLQQQQQQPQRSLSLQSTTITDDSHRQNHQQKPNHKLIISDENGKISCKNLIVCPINSLPINVENNENGHHDNSGDDDKDVKDKIFKAKFNASF</sequence>
<dbReference type="SUPFAM" id="SSF48065">
    <property type="entry name" value="DBL homology domain (DH-domain)"/>
    <property type="match status" value="1"/>
</dbReference>
<dbReference type="AlphaFoldDB" id="A0A6P6YBK4"/>
<keyword evidence="3" id="KW-1185">Reference proteome</keyword>
<feature type="compositionally biased region" description="Low complexity" evidence="1">
    <location>
        <begin position="850"/>
        <end position="865"/>
    </location>
</feature>
<feature type="region of interest" description="Disordered" evidence="1">
    <location>
        <begin position="358"/>
        <end position="400"/>
    </location>
</feature>
<feature type="compositionally biased region" description="Acidic residues" evidence="1">
    <location>
        <begin position="383"/>
        <end position="395"/>
    </location>
</feature>
<feature type="domain" description="DH" evidence="2">
    <location>
        <begin position="500"/>
        <end position="683"/>
    </location>
</feature>
<dbReference type="SMART" id="SM00325">
    <property type="entry name" value="RhoGEF"/>
    <property type="match status" value="1"/>
</dbReference>
<dbReference type="PANTHER" id="PTHR12845:SF5">
    <property type="entry name" value="EPHEXIN, ISOFORM D"/>
    <property type="match status" value="1"/>
</dbReference>
<dbReference type="KEGG" id="dpte:113796562"/>
<dbReference type="RefSeq" id="XP_027202660.1">
    <property type="nucleotide sequence ID" value="XM_027346859.1"/>
</dbReference>
<dbReference type="PROSITE" id="PS50010">
    <property type="entry name" value="DH_2"/>
    <property type="match status" value="1"/>
</dbReference>
<evidence type="ECO:0000313" key="4">
    <source>
        <dbReference type="RefSeq" id="XP_027202660.1"/>
    </source>
</evidence>
<evidence type="ECO:0000256" key="1">
    <source>
        <dbReference type="SAM" id="MobiDB-lite"/>
    </source>
</evidence>
<feature type="region of interest" description="Disordered" evidence="1">
    <location>
        <begin position="39"/>
        <end position="62"/>
    </location>
</feature>
<dbReference type="Proteomes" id="UP000515146">
    <property type="component" value="Unplaced"/>
</dbReference>
<dbReference type="InterPro" id="IPR035899">
    <property type="entry name" value="DBL_dom_sf"/>
</dbReference>
<feature type="compositionally biased region" description="Low complexity" evidence="1">
    <location>
        <begin position="360"/>
        <end position="375"/>
    </location>
</feature>
<feature type="compositionally biased region" description="Acidic residues" evidence="1">
    <location>
        <begin position="196"/>
        <end position="211"/>
    </location>
</feature>
<dbReference type="InterPro" id="IPR000219">
    <property type="entry name" value="DH_dom"/>
</dbReference>
<feature type="region of interest" description="Disordered" evidence="1">
    <location>
        <begin position="297"/>
        <end position="324"/>
    </location>
</feature>
<feature type="region of interest" description="Disordered" evidence="1">
    <location>
        <begin position="850"/>
        <end position="884"/>
    </location>
</feature>
<dbReference type="Gene3D" id="1.20.900.10">
    <property type="entry name" value="Dbl homology (DH) domain"/>
    <property type="match status" value="1"/>
</dbReference>
<dbReference type="InParanoid" id="A0A6P6YBK4"/>
<protein>
    <submittedName>
        <fullName evidence="4">Uncharacterized protein PFB0145c-like</fullName>
    </submittedName>
</protein>
<gene>
    <name evidence="4" type="primary">LOC113796562</name>
</gene>
<dbReference type="OMA" id="ISGREIY"/>